<dbReference type="PANTHER" id="PTHR11926">
    <property type="entry name" value="GLUCOSYL/GLUCURONOSYL TRANSFERASES"/>
    <property type="match status" value="1"/>
</dbReference>
<dbReference type="SUPFAM" id="SSF53756">
    <property type="entry name" value="UDP-Glycosyltransferase/glycogen phosphorylase"/>
    <property type="match status" value="1"/>
</dbReference>
<reference evidence="2" key="1">
    <citation type="journal article" date="2013" name="J. Plant Res.">
        <title>Effect of fungi and light on seed germination of three Opuntia species from semiarid lands of central Mexico.</title>
        <authorList>
            <person name="Delgado-Sanchez P."/>
            <person name="Jimenez-Bremont J.F."/>
            <person name="Guerrero-Gonzalez Mde L."/>
            <person name="Flores J."/>
        </authorList>
    </citation>
    <scope>NUCLEOTIDE SEQUENCE</scope>
    <source>
        <tissue evidence="2">Cladode</tissue>
    </source>
</reference>
<organism evidence="2">
    <name type="scientific">Opuntia streptacantha</name>
    <name type="common">Prickly pear cactus</name>
    <name type="synonym">Opuntia cardona</name>
    <dbReference type="NCBI Taxonomy" id="393608"/>
    <lineage>
        <taxon>Eukaryota</taxon>
        <taxon>Viridiplantae</taxon>
        <taxon>Streptophyta</taxon>
        <taxon>Embryophyta</taxon>
        <taxon>Tracheophyta</taxon>
        <taxon>Spermatophyta</taxon>
        <taxon>Magnoliopsida</taxon>
        <taxon>eudicotyledons</taxon>
        <taxon>Gunneridae</taxon>
        <taxon>Pentapetalae</taxon>
        <taxon>Caryophyllales</taxon>
        <taxon>Cactineae</taxon>
        <taxon>Cactaceae</taxon>
        <taxon>Opuntioideae</taxon>
        <taxon>Opuntia</taxon>
    </lineage>
</organism>
<evidence type="ECO:0000256" key="1">
    <source>
        <dbReference type="ARBA" id="ARBA00009995"/>
    </source>
</evidence>
<dbReference type="PANTHER" id="PTHR11926:SF1392">
    <property type="entry name" value="GLYCOSYLTRANSFERASE"/>
    <property type="match status" value="1"/>
</dbReference>
<dbReference type="EMBL" id="GISG01133678">
    <property type="protein sequence ID" value="MBA4643427.1"/>
    <property type="molecule type" value="Transcribed_RNA"/>
</dbReference>
<evidence type="ECO:0000313" key="2">
    <source>
        <dbReference type="EMBL" id="MBA4643427.1"/>
    </source>
</evidence>
<dbReference type="GO" id="GO:0080044">
    <property type="term" value="F:quercetin 7-O-glucosyltransferase activity"/>
    <property type="evidence" value="ECO:0007669"/>
    <property type="project" value="TreeGrafter"/>
</dbReference>
<proteinExistence type="inferred from homology"/>
<accession>A0A7C9DJQ2</accession>
<dbReference type="Gene3D" id="3.40.50.2000">
    <property type="entry name" value="Glycogen Phosphorylase B"/>
    <property type="match status" value="1"/>
</dbReference>
<reference evidence="2" key="2">
    <citation type="submission" date="2020-07" db="EMBL/GenBank/DDBJ databases">
        <authorList>
            <person name="Vera ALvarez R."/>
            <person name="Arias-Moreno D.M."/>
            <person name="Jimenez-Jacinto V."/>
            <person name="Jimenez-Bremont J.F."/>
            <person name="Swaminathan K."/>
            <person name="Moose S.P."/>
            <person name="Guerrero-Gonzalez M.L."/>
            <person name="Marino-Ramirez L."/>
            <person name="Landsman D."/>
            <person name="Rodriguez-Kessler M."/>
            <person name="Delgado-Sanchez P."/>
        </authorList>
    </citation>
    <scope>NUCLEOTIDE SEQUENCE</scope>
    <source>
        <tissue evidence="2">Cladode</tissue>
    </source>
</reference>
<dbReference type="GO" id="GO:0080043">
    <property type="term" value="F:quercetin 3-O-glucosyltransferase activity"/>
    <property type="evidence" value="ECO:0007669"/>
    <property type="project" value="TreeGrafter"/>
</dbReference>
<dbReference type="AlphaFoldDB" id="A0A7C9DJQ2"/>
<protein>
    <submittedName>
        <fullName evidence="2">Uncharacterized protein</fullName>
    </submittedName>
</protein>
<sequence>MDNLMVSSPHVLMFLLPSLGDMSPMLKLAELLCLSNLKVTFTNTVHNHERQNRHGDIEAQFSRYPGFQFKVIPDGLPEDRPRCGGTWLPEQLQGLKSNAEPFLRDVMPGSPHTSQVTCLIADPTLCFALEVANEAEVPVIEFRAVGACFLWIYFCLPKLIEAGEIPFKDNSDPESPCNHPAYMIHLRIWTVRFSLAFRLIIQGFTPSAH</sequence>
<comment type="similarity">
    <text evidence="1">Belongs to the UDP-glycosyltransferase family.</text>
</comment>
<name>A0A7C9DJQ2_OPUST</name>